<dbReference type="Pfam" id="PF02517">
    <property type="entry name" value="Rce1-like"/>
    <property type="match status" value="1"/>
</dbReference>
<feature type="domain" description="CAAX prenyl protease 2/Lysostaphin resistance protein A-like" evidence="3">
    <location>
        <begin position="176"/>
        <end position="273"/>
    </location>
</feature>
<name>A0ABN1EBZ6_9ACTN</name>
<evidence type="ECO:0000259" key="3">
    <source>
        <dbReference type="Pfam" id="PF02517"/>
    </source>
</evidence>
<comment type="caution">
    <text evidence="4">The sequence shown here is derived from an EMBL/GenBank/DDBJ whole genome shotgun (WGS) entry which is preliminary data.</text>
</comment>
<accession>A0ABN1EBZ6</accession>
<feature type="transmembrane region" description="Helical" evidence="2">
    <location>
        <begin position="82"/>
        <end position="104"/>
    </location>
</feature>
<proteinExistence type="predicted"/>
<evidence type="ECO:0000313" key="5">
    <source>
        <dbReference type="Proteomes" id="UP001501576"/>
    </source>
</evidence>
<feature type="transmembrane region" description="Helical" evidence="2">
    <location>
        <begin position="116"/>
        <end position="137"/>
    </location>
</feature>
<feature type="transmembrane region" description="Helical" evidence="2">
    <location>
        <begin position="285"/>
        <end position="302"/>
    </location>
</feature>
<feature type="transmembrane region" description="Helical" evidence="2">
    <location>
        <begin position="158"/>
        <end position="189"/>
    </location>
</feature>
<feature type="transmembrane region" description="Helical" evidence="2">
    <location>
        <begin position="209"/>
        <end position="230"/>
    </location>
</feature>
<gene>
    <name evidence="4" type="ORF">GCM10010390_77340</name>
</gene>
<feature type="transmembrane region" description="Helical" evidence="2">
    <location>
        <begin position="242"/>
        <end position="265"/>
    </location>
</feature>
<keyword evidence="2" id="KW-0812">Transmembrane</keyword>
<feature type="region of interest" description="Disordered" evidence="1">
    <location>
        <begin position="31"/>
        <end position="50"/>
    </location>
</feature>
<keyword evidence="5" id="KW-1185">Reference proteome</keyword>
<evidence type="ECO:0000256" key="1">
    <source>
        <dbReference type="SAM" id="MobiDB-lite"/>
    </source>
</evidence>
<feature type="compositionally biased region" description="Low complexity" evidence="1">
    <location>
        <begin position="319"/>
        <end position="329"/>
    </location>
</feature>
<sequence>MVPGGAGHELIEERTVFQQAGWVASRPGAVVRRPGGGQAQSHRERAERRGEAGVRLLPPCVSAATLVVVMNRWKGHVIRHPLWGAVELTFAWHALLLLFAEVILPPLAPSWYPDLGATLVNAVCAAGVWLVLWRWGWLRVSAVAVLGRLHRWWLAAPMLLIACSYAVAGLDGSATVVVSGLVSLLWVGINEEIYSRGLVQQALNPLGPIRAALGVAVLFGTGHIQNFLFFGDPLDDTLWQMLSAGLFGFTCAGLRYAIGSVWPMVLVHGLDDFFQIRSPGSAPDWWQASVLVFQAAYGVWLLRRYGAEGAQSSAEAICSSPSPSSGHSPSPSPDERPGGDSRARA</sequence>
<organism evidence="4 5">
    <name type="scientific">Streptomyces mordarskii</name>
    <dbReference type="NCBI Taxonomy" id="1226758"/>
    <lineage>
        <taxon>Bacteria</taxon>
        <taxon>Bacillati</taxon>
        <taxon>Actinomycetota</taxon>
        <taxon>Actinomycetes</taxon>
        <taxon>Kitasatosporales</taxon>
        <taxon>Streptomycetaceae</taxon>
        <taxon>Streptomyces</taxon>
    </lineage>
</organism>
<feature type="compositionally biased region" description="Basic and acidic residues" evidence="1">
    <location>
        <begin position="41"/>
        <end position="50"/>
    </location>
</feature>
<dbReference type="EMBL" id="BAAABZ010000078">
    <property type="protein sequence ID" value="GAA0563495.1"/>
    <property type="molecule type" value="Genomic_DNA"/>
</dbReference>
<keyword evidence="2" id="KW-0472">Membrane</keyword>
<keyword evidence="2" id="KW-1133">Transmembrane helix</keyword>
<reference evidence="4 5" key="1">
    <citation type="journal article" date="2019" name="Int. J. Syst. Evol. Microbiol.">
        <title>The Global Catalogue of Microorganisms (GCM) 10K type strain sequencing project: providing services to taxonomists for standard genome sequencing and annotation.</title>
        <authorList>
            <consortium name="The Broad Institute Genomics Platform"/>
            <consortium name="The Broad Institute Genome Sequencing Center for Infectious Disease"/>
            <person name="Wu L."/>
            <person name="Ma J."/>
        </authorList>
    </citation>
    <scope>NUCLEOTIDE SEQUENCE [LARGE SCALE GENOMIC DNA]</scope>
    <source>
        <strain evidence="4 5">JCM 5052</strain>
    </source>
</reference>
<evidence type="ECO:0000256" key="2">
    <source>
        <dbReference type="SAM" id="Phobius"/>
    </source>
</evidence>
<protein>
    <recommendedName>
        <fullName evidence="3">CAAX prenyl protease 2/Lysostaphin resistance protein A-like domain-containing protein</fullName>
    </recommendedName>
</protein>
<feature type="region of interest" description="Disordered" evidence="1">
    <location>
        <begin position="315"/>
        <end position="345"/>
    </location>
</feature>
<feature type="compositionally biased region" description="Basic and acidic residues" evidence="1">
    <location>
        <begin position="333"/>
        <end position="345"/>
    </location>
</feature>
<dbReference type="Proteomes" id="UP001501576">
    <property type="component" value="Unassembled WGS sequence"/>
</dbReference>
<dbReference type="InterPro" id="IPR003675">
    <property type="entry name" value="Rce1/LyrA-like_dom"/>
</dbReference>
<evidence type="ECO:0000313" key="4">
    <source>
        <dbReference type="EMBL" id="GAA0563495.1"/>
    </source>
</evidence>